<comment type="similarity">
    <text evidence="1">Belongs to the NKAP family.</text>
</comment>
<feature type="domain" description="NF-kappa-B-activating protein C-terminal" evidence="2">
    <location>
        <begin position="67"/>
        <end position="104"/>
    </location>
</feature>
<reference evidence="4" key="1">
    <citation type="submission" date="2023-01" db="EMBL/GenBank/DDBJ databases">
        <title>Key to firefly adult light organ development and bioluminescence: homeobox transcription factors regulate luciferase expression and transportation to peroxisome.</title>
        <authorList>
            <person name="Fu X."/>
        </authorList>
    </citation>
    <scope>NUCLEOTIDE SEQUENCE [LARGE SCALE GENOMIC DNA]</scope>
</reference>
<evidence type="ECO:0000256" key="1">
    <source>
        <dbReference type="ARBA" id="ARBA00009313"/>
    </source>
</evidence>
<protein>
    <recommendedName>
        <fullName evidence="2">NF-kappa-B-activating protein C-terminal domain-containing protein</fullName>
    </recommendedName>
</protein>
<dbReference type="EMBL" id="JARPUR010000006">
    <property type="protein sequence ID" value="KAK4873952.1"/>
    <property type="molecule type" value="Genomic_DNA"/>
</dbReference>
<dbReference type="GO" id="GO:0010468">
    <property type="term" value="P:regulation of gene expression"/>
    <property type="evidence" value="ECO:0007669"/>
    <property type="project" value="TreeGrafter"/>
</dbReference>
<name>A0AAN7PRL5_9COLE</name>
<dbReference type="PANTHER" id="PTHR13087">
    <property type="entry name" value="NF-KAPPA B ACTIVATING PROTEIN"/>
    <property type="match status" value="1"/>
</dbReference>
<evidence type="ECO:0000313" key="4">
    <source>
        <dbReference type="Proteomes" id="UP001353858"/>
    </source>
</evidence>
<evidence type="ECO:0000259" key="2">
    <source>
        <dbReference type="Pfam" id="PF06047"/>
    </source>
</evidence>
<comment type="caution">
    <text evidence="3">The sequence shown here is derived from an EMBL/GenBank/DDBJ whole genome shotgun (WGS) entry which is preliminary data.</text>
</comment>
<dbReference type="GO" id="GO:0003682">
    <property type="term" value="F:chromatin binding"/>
    <property type="evidence" value="ECO:0007669"/>
    <property type="project" value="InterPro"/>
</dbReference>
<dbReference type="Pfam" id="PF06047">
    <property type="entry name" value="Nkap_C"/>
    <property type="match status" value="1"/>
</dbReference>
<organism evidence="3 4">
    <name type="scientific">Aquatica leii</name>
    <dbReference type="NCBI Taxonomy" id="1421715"/>
    <lineage>
        <taxon>Eukaryota</taxon>
        <taxon>Metazoa</taxon>
        <taxon>Ecdysozoa</taxon>
        <taxon>Arthropoda</taxon>
        <taxon>Hexapoda</taxon>
        <taxon>Insecta</taxon>
        <taxon>Pterygota</taxon>
        <taxon>Neoptera</taxon>
        <taxon>Endopterygota</taxon>
        <taxon>Coleoptera</taxon>
        <taxon>Polyphaga</taxon>
        <taxon>Elateriformia</taxon>
        <taxon>Elateroidea</taxon>
        <taxon>Lampyridae</taxon>
        <taxon>Luciolinae</taxon>
        <taxon>Aquatica</taxon>
    </lineage>
</organism>
<dbReference type="PANTHER" id="PTHR13087:SF0">
    <property type="entry name" value="NFKB ACTIVATING PROTEIN LIKE"/>
    <property type="match status" value="1"/>
</dbReference>
<dbReference type="GO" id="GO:0005634">
    <property type="term" value="C:nucleus"/>
    <property type="evidence" value="ECO:0007669"/>
    <property type="project" value="TreeGrafter"/>
</dbReference>
<gene>
    <name evidence="3" type="ORF">RN001_013312</name>
</gene>
<dbReference type="Proteomes" id="UP001353858">
    <property type="component" value="Unassembled WGS sequence"/>
</dbReference>
<sequence>MQKKTQKIEERKSKEIEKKKRFFSESSSDEWVEKDEKRIINKTHSDTEELYCVFGPHQKAHATLTHREMAKALWPGEGTAMAAYVAEEKRIPRRGDKLFMQVEVSQCGREKFLLQKKMSMKRIWHQWNSGDFDDCYNSDFKDDDPLFSPNEDDVSKSSDFKEGVVTKKIRKGSLAATIDN</sequence>
<dbReference type="InterPro" id="IPR040466">
    <property type="entry name" value="NKAP"/>
</dbReference>
<proteinExistence type="inferred from homology"/>
<dbReference type="AlphaFoldDB" id="A0AAN7PRL5"/>
<dbReference type="InterPro" id="IPR009269">
    <property type="entry name" value="NKAP_C"/>
</dbReference>
<accession>A0AAN7PRL5</accession>
<evidence type="ECO:0000313" key="3">
    <source>
        <dbReference type="EMBL" id="KAK4873952.1"/>
    </source>
</evidence>
<keyword evidence="4" id="KW-1185">Reference proteome</keyword>